<proteinExistence type="predicted"/>
<dbReference type="AlphaFoldDB" id="A0A916ZLZ2"/>
<dbReference type="PRINTS" id="PR00455">
    <property type="entry name" value="HTHTETR"/>
</dbReference>
<feature type="DNA-binding region" description="H-T-H motif" evidence="4">
    <location>
        <begin position="278"/>
        <end position="297"/>
    </location>
</feature>
<keyword evidence="2 4" id="KW-0238">DNA-binding</keyword>
<dbReference type="GO" id="GO:0003700">
    <property type="term" value="F:DNA-binding transcription factor activity"/>
    <property type="evidence" value="ECO:0007669"/>
    <property type="project" value="TreeGrafter"/>
</dbReference>
<name>A0A916ZLZ2_9SPHN</name>
<dbReference type="EMBL" id="BMJM01000002">
    <property type="protein sequence ID" value="GGE02492.1"/>
    <property type="molecule type" value="Genomic_DNA"/>
</dbReference>
<dbReference type="InterPro" id="IPR009057">
    <property type="entry name" value="Homeodomain-like_sf"/>
</dbReference>
<dbReference type="SUPFAM" id="SSF48498">
    <property type="entry name" value="Tetracyclin repressor-like, C-terminal domain"/>
    <property type="match status" value="1"/>
</dbReference>
<dbReference type="Gene3D" id="1.10.10.60">
    <property type="entry name" value="Homeodomain-like"/>
    <property type="match status" value="2"/>
</dbReference>
<gene>
    <name evidence="6" type="ORF">GCM10011529_06190</name>
</gene>
<dbReference type="PANTHER" id="PTHR30055:SF234">
    <property type="entry name" value="HTH-TYPE TRANSCRIPTIONAL REGULATOR BETI"/>
    <property type="match status" value="1"/>
</dbReference>
<organism evidence="6 7">
    <name type="scientific">Sandarakinorhabdus glacialis</name>
    <dbReference type="NCBI Taxonomy" id="1614636"/>
    <lineage>
        <taxon>Bacteria</taxon>
        <taxon>Pseudomonadati</taxon>
        <taxon>Pseudomonadota</taxon>
        <taxon>Alphaproteobacteria</taxon>
        <taxon>Sphingomonadales</taxon>
        <taxon>Sphingosinicellaceae</taxon>
        <taxon>Sandarakinorhabdus</taxon>
    </lineage>
</organism>
<evidence type="ECO:0000256" key="1">
    <source>
        <dbReference type="ARBA" id="ARBA00023015"/>
    </source>
</evidence>
<dbReference type="RefSeq" id="WP_188761479.1">
    <property type="nucleotide sequence ID" value="NZ_BMJM01000002.1"/>
</dbReference>
<evidence type="ECO:0000259" key="5">
    <source>
        <dbReference type="PROSITE" id="PS50977"/>
    </source>
</evidence>
<dbReference type="InterPro" id="IPR036271">
    <property type="entry name" value="Tet_transcr_reg_TetR-rel_C_sf"/>
</dbReference>
<keyword evidence="7" id="KW-1185">Reference proteome</keyword>
<dbReference type="PANTHER" id="PTHR30055">
    <property type="entry name" value="HTH-TYPE TRANSCRIPTIONAL REGULATOR RUTR"/>
    <property type="match status" value="1"/>
</dbReference>
<reference evidence="6" key="1">
    <citation type="journal article" date="2014" name="Int. J. Syst. Evol. Microbiol.">
        <title>Complete genome sequence of Corynebacterium casei LMG S-19264T (=DSM 44701T), isolated from a smear-ripened cheese.</title>
        <authorList>
            <consortium name="US DOE Joint Genome Institute (JGI-PGF)"/>
            <person name="Walter F."/>
            <person name="Albersmeier A."/>
            <person name="Kalinowski J."/>
            <person name="Ruckert C."/>
        </authorList>
    </citation>
    <scope>NUCLEOTIDE SEQUENCE</scope>
    <source>
        <strain evidence="6">CGMCC 1.15519</strain>
    </source>
</reference>
<dbReference type="GO" id="GO:0000976">
    <property type="term" value="F:transcription cis-regulatory region binding"/>
    <property type="evidence" value="ECO:0007669"/>
    <property type="project" value="TreeGrafter"/>
</dbReference>
<dbReference type="Gene3D" id="1.10.357.10">
    <property type="entry name" value="Tetracycline Repressor, domain 2"/>
    <property type="match status" value="2"/>
</dbReference>
<sequence length="443" mass="49031">MSNTVRNFWVAFTSDRWARSAPATLFLQPTARVMPLSNPKIAAATRYDRRKEEILNAAASLINRLGLRDATLAVVAAEIGLNLKSLRHYFPRREDLVATAFLRSIALHTELVEQALTAPEREQRIRAFIDGYFALQARVALGQQPHFVHFGDLRALTSPHIETVGAAYVQMFRQIRSILRRPGGDGDRATLNANAHMLLSQLLWSVVWLGGYLPQDYERVGQRFADILLNGIAARRIILEPTAAPPIDLPPEGDRLNQESFLRAATELINAQGYRGAAVDRISSLLNVTKGAFYHHNDNRDALVVACFERTFGFIRDAQDSALSSDLDNMSRVAAAAVTLVSRQMSPEGGLLRTSALTSVGPEIRSTMAARMALYTARFADMLNDGIIDGSVRPCDLRIASEMVTAMINSAEELDRWVPKLDRDRAGNLYVKPLLNGLNGLAR</sequence>
<evidence type="ECO:0000313" key="6">
    <source>
        <dbReference type="EMBL" id="GGE02492.1"/>
    </source>
</evidence>
<dbReference type="SUPFAM" id="SSF46689">
    <property type="entry name" value="Homeodomain-like"/>
    <property type="match status" value="2"/>
</dbReference>
<comment type="caution">
    <text evidence="6">The sequence shown here is derived from an EMBL/GenBank/DDBJ whole genome shotgun (WGS) entry which is preliminary data.</text>
</comment>
<dbReference type="InterPro" id="IPR001647">
    <property type="entry name" value="HTH_TetR"/>
</dbReference>
<reference evidence="6" key="2">
    <citation type="submission" date="2020-09" db="EMBL/GenBank/DDBJ databases">
        <authorList>
            <person name="Sun Q."/>
            <person name="Zhou Y."/>
        </authorList>
    </citation>
    <scope>NUCLEOTIDE SEQUENCE</scope>
    <source>
        <strain evidence="6">CGMCC 1.15519</strain>
    </source>
</reference>
<evidence type="ECO:0000313" key="7">
    <source>
        <dbReference type="Proteomes" id="UP000635071"/>
    </source>
</evidence>
<protein>
    <submittedName>
        <fullName evidence="6">TetR family transcriptional regulator</fullName>
    </submittedName>
</protein>
<evidence type="ECO:0000256" key="2">
    <source>
        <dbReference type="ARBA" id="ARBA00023125"/>
    </source>
</evidence>
<dbReference type="PROSITE" id="PS50977">
    <property type="entry name" value="HTH_TETR_2"/>
    <property type="match status" value="2"/>
</dbReference>
<accession>A0A916ZLZ2</accession>
<feature type="DNA-binding region" description="H-T-H motif" evidence="4">
    <location>
        <begin position="71"/>
        <end position="90"/>
    </location>
</feature>
<dbReference type="InterPro" id="IPR050109">
    <property type="entry name" value="HTH-type_TetR-like_transc_reg"/>
</dbReference>
<evidence type="ECO:0000256" key="4">
    <source>
        <dbReference type="PROSITE-ProRule" id="PRU00335"/>
    </source>
</evidence>
<evidence type="ECO:0000256" key="3">
    <source>
        <dbReference type="ARBA" id="ARBA00023163"/>
    </source>
</evidence>
<dbReference type="Pfam" id="PF00440">
    <property type="entry name" value="TetR_N"/>
    <property type="match status" value="1"/>
</dbReference>
<keyword evidence="3" id="KW-0804">Transcription</keyword>
<feature type="domain" description="HTH tetR-type" evidence="5">
    <location>
        <begin position="255"/>
        <end position="315"/>
    </location>
</feature>
<feature type="domain" description="HTH tetR-type" evidence="5">
    <location>
        <begin position="48"/>
        <end position="108"/>
    </location>
</feature>
<keyword evidence="1" id="KW-0805">Transcription regulation</keyword>
<dbReference type="Proteomes" id="UP000635071">
    <property type="component" value="Unassembled WGS sequence"/>
</dbReference>